<feature type="region of interest" description="Disordered" evidence="4">
    <location>
        <begin position="1"/>
        <end position="52"/>
    </location>
</feature>
<dbReference type="GO" id="GO:0008168">
    <property type="term" value="F:methyltransferase activity"/>
    <property type="evidence" value="ECO:0007669"/>
    <property type="project" value="UniProtKB-KW"/>
</dbReference>
<keyword evidence="1 6" id="KW-0489">Methyltransferase</keyword>
<keyword evidence="7" id="KW-1185">Reference proteome</keyword>
<dbReference type="SUPFAM" id="SSF53335">
    <property type="entry name" value="S-adenosyl-L-methionine-dependent methyltransferases"/>
    <property type="match status" value="1"/>
</dbReference>
<evidence type="ECO:0000256" key="2">
    <source>
        <dbReference type="ARBA" id="ARBA00022679"/>
    </source>
</evidence>
<evidence type="ECO:0000256" key="4">
    <source>
        <dbReference type="SAM" id="MobiDB-lite"/>
    </source>
</evidence>
<feature type="compositionally biased region" description="Pro residues" evidence="4">
    <location>
        <begin position="40"/>
        <end position="49"/>
    </location>
</feature>
<dbReference type="PANTHER" id="PTHR45875:SF1">
    <property type="entry name" value="METHYLTRANSFERASE N6AMT1"/>
    <property type="match status" value="1"/>
</dbReference>
<dbReference type="NCBIfam" id="TIGR00537">
    <property type="entry name" value="hemK_rel_arch"/>
    <property type="match status" value="1"/>
</dbReference>
<dbReference type="Gene3D" id="3.40.50.150">
    <property type="entry name" value="Vaccinia Virus protein VP39"/>
    <property type="match status" value="1"/>
</dbReference>
<reference evidence="6 7" key="1">
    <citation type="journal article" date="2019" name="Int. J. Syst. Evol. Microbiol.">
        <title>The Global Catalogue of Microorganisms (GCM) 10K type strain sequencing project: providing services to taxonomists for standard genome sequencing and annotation.</title>
        <authorList>
            <consortium name="The Broad Institute Genomics Platform"/>
            <consortium name="The Broad Institute Genome Sequencing Center for Infectious Disease"/>
            <person name="Wu L."/>
            <person name="Ma J."/>
        </authorList>
    </citation>
    <scope>NUCLEOTIDE SEQUENCE [LARGE SCALE GENOMIC DNA]</scope>
    <source>
        <strain evidence="6 7">JCM 11896</strain>
    </source>
</reference>
<dbReference type="Pfam" id="PF05175">
    <property type="entry name" value="MTS"/>
    <property type="match status" value="1"/>
</dbReference>
<dbReference type="GO" id="GO:0032259">
    <property type="term" value="P:methylation"/>
    <property type="evidence" value="ECO:0007669"/>
    <property type="project" value="UniProtKB-KW"/>
</dbReference>
<name>A0ABN1Y423_9PSEU</name>
<dbReference type="InterPro" id="IPR004557">
    <property type="entry name" value="PrmC-related"/>
</dbReference>
<keyword evidence="3" id="KW-0949">S-adenosyl-L-methionine</keyword>
<dbReference type="PANTHER" id="PTHR45875">
    <property type="entry name" value="METHYLTRANSFERASE N6AMT1"/>
    <property type="match status" value="1"/>
</dbReference>
<dbReference type="RefSeq" id="WP_344025815.1">
    <property type="nucleotide sequence ID" value="NZ_BAAAJK010000030.1"/>
</dbReference>
<dbReference type="EMBL" id="BAAAJK010000030">
    <property type="protein sequence ID" value="GAA1395581.1"/>
    <property type="molecule type" value="Genomic_DNA"/>
</dbReference>
<dbReference type="InterPro" id="IPR029063">
    <property type="entry name" value="SAM-dependent_MTases_sf"/>
</dbReference>
<evidence type="ECO:0000259" key="5">
    <source>
        <dbReference type="Pfam" id="PF05175"/>
    </source>
</evidence>
<organism evidence="6 7">
    <name type="scientific">Pseudonocardia kongjuensis</name>
    <dbReference type="NCBI Taxonomy" id="102227"/>
    <lineage>
        <taxon>Bacteria</taxon>
        <taxon>Bacillati</taxon>
        <taxon>Actinomycetota</taxon>
        <taxon>Actinomycetes</taxon>
        <taxon>Pseudonocardiales</taxon>
        <taxon>Pseudonocardiaceae</taxon>
        <taxon>Pseudonocardia</taxon>
    </lineage>
</organism>
<comment type="caution">
    <text evidence="6">The sequence shown here is derived from an EMBL/GenBank/DDBJ whole genome shotgun (WGS) entry which is preliminary data.</text>
</comment>
<protein>
    <submittedName>
        <fullName evidence="6">Methyltransferase</fullName>
    </submittedName>
</protein>
<evidence type="ECO:0000313" key="6">
    <source>
        <dbReference type="EMBL" id="GAA1395581.1"/>
    </source>
</evidence>
<evidence type="ECO:0000256" key="3">
    <source>
        <dbReference type="ARBA" id="ARBA00022691"/>
    </source>
</evidence>
<keyword evidence="2" id="KW-0808">Transferase</keyword>
<evidence type="ECO:0000256" key="1">
    <source>
        <dbReference type="ARBA" id="ARBA00022603"/>
    </source>
</evidence>
<evidence type="ECO:0000313" key="7">
    <source>
        <dbReference type="Proteomes" id="UP001501414"/>
    </source>
</evidence>
<accession>A0ABN1Y423</accession>
<proteinExistence type="predicted"/>
<dbReference type="Proteomes" id="UP001501414">
    <property type="component" value="Unassembled WGS sequence"/>
</dbReference>
<dbReference type="InterPro" id="IPR052190">
    <property type="entry name" value="Euk-Arch_PrmC-MTase"/>
</dbReference>
<dbReference type="InterPro" id="IPR007848">
    <property type="entry name" value="Small_mtfrase_dom"/>
</dbReference>
<feature type="domain" description="Methyltransferase small" evidence="5">
    <location>
        <begin position="104"/>
        <end position="191"/>
    </location>
</feature>
<gene>
    <name evidence="6" type="ORF">GCM10009613_45500</name>
</gene>
<sequence>MSDIAAAPATPIQADQIRADQIRADPIPADQIPADQIPADPDPAAPIPADPTSADPIAAPVPAASVPAAPVPAEPFLVSAPGVYRPQSDTGVLAGAIIGRAAARGRDVLDLGTGTGAAALAAAGSGARSVTAVDLSRRAVGVARLNARLHRVRLHRARLHPARVRVHHGDLFAPVRGRRFGLITANPPYVPSATDRLARHRSSRSWDGGRDGRLLVDRICDGAAEHLVPGGLLLLVHGGACGADRTLERLAGHGLTARVVERVRIPLGPVMRARAALHEARGLAEPGAVDEELVVIEASRAC</sequence>
<feature type="compositionally biased region" description="Low complexity" evidence="4">
    <location>
        <begin position="24"/>
        <end position="39"/>
    </location>
</feature>